<dbReference type="InterPro" id="IPR013767">
    <property type="entry name" value="PAS_fold"/>
</dbReference>
<dbReference type="InterPro" id="IPR050903">
    <property type="entry name" value="Bact_Chemotaxis_MeTrfase"/>
</dbReference>
<keyword evidence="4" id="KW-0808">Transferase</keyword>
<dbReference type="PRINTS" id="PR00996">
    <property type="entry name" value="CHERMTFRASE"/>
</dbReference>
<dbReference type="Pfam" id="PF00989">
    <property type="entry name" value="PAS"/>
    <property type="match status" value="1"/>
</dbReference>
<protein>
    <recommendedName>
        <fullName evidence="2">protein-glutamate O-methyltransferase</fullName>
        <ecNumber evidence="2">2.1.1.80</ecNumber>
    </recommendedName>
</protein>
<sequence>MPENATLEALLRYLKDERGFDFTGYKRASLTRRVMRRMAAVGASSFEEYHDYLLVHPLEFTALFNTILINVTSFFRDVAAWRYLADKIVPDLIAVRVGQPIRVWSAGCASGEEAYSLSMVLAEALGLDELRERVKIYATDVDEEALNYARQGSYTEVEVDAVPPALREKYLEQVGQRFVFRKELRRAVIFGRNDLVQDAPISHVDILACRNTLMYFNAETQSQILSRFHFALRPDGVLFLGKAEMLLTHAAQFRPVELRSRFFRKVPVEVRDRRFLLPQGMDPGAGAELARLRQAALMAALSAQVVLDGRNNVALVNHRATEVFRITTRDVGRPFQDLELSYRPVELRTHVEEAVTTRRPVFLRDVRWSRGGRTEATYDVHITPLADQSGRLGVMITFDDVTPFRQLHKDLEIANLQLETAYEELQSTNEELETTNEELQSTVEELETTNEELQSTNEELETMNEELQSMNDELHVTNEALEEGQEEIGRLNAFMTAVLGSLTSGIAVVGDDLRIMAWNATAEELWGVRTDEALGQHLLNLDIGLPVDELRQPLWNQLTGDGAEPERLVLPAVNRRGRPLQVKVTVSRLSADSEEPSGAIVVMDPAG</sequence>
<evidence type="ECO:0000259" key="7">
    <source>
        <dbReference type="PROSITE" id="PS50112"/>
    </source>
</evidence>
<dbReference type="SMART" id="SM00138">
    <property type="entry name" value="MeTrc"/>
    <property type="match status" value="1"/>
</dbReference>
<dbReference type="PROSITE" id="PS50112">
    <property type="entry name" value="PAS"/>
    <property type="match status" value="1"/>
</dbReference>
<dbReference type="NCBIfam" id="TIGR00229">
    <property type="entry name" value="sensory_box"/>
    <property type="match status" value="1"/>
</dbReference>
<dbReference type="AlphaFoldDB" id="A0A7J5UT96"/>
<name>A0A7J5UT96_9MICO</name>
<evidence type="ECO:0000256" key="2">
    <source>
        <dbReference type="ARBA" id="ARBA00012534"/>
    </source>
</evidence>
<dbReference type="EC" id="2.1.1.80" evidence="2"/>
<dbReference type="InterPro" id="IPR000014">
    <property type="entry name" value="PAS"/>
</dbReference>
<dbReference type="Pfam" id="PF08448">
    <property type="entry name" value="PAS_4"/>
    <property type="match status" value="1"/>
</dbReference>
<dbReference type="InterPro" id="IPR022641">
    <property type="entry name" value="CheR_N"/>
</dbReference>
<proteinExistence type="predicted"/>
<evidence type="ECO:0000313" key="9">
    <source>
        <dbReference type="EMBL" id="KAE8765343.1"/>
    </source>
</evidence>
<accession>A0A7J5UT96</accession>
<dbReference type="SUPFAM" id="SSF57997">
    <property type="entry name" value="Tropomyosin"/>
    <property type="match status" value="1"/>
</dbReference>
<evidence type="ECO:0000256" key="1">
    <source>
        <dbReference type="ARBA" id="ARBA00001541"/>
    </source>
</evidence>
<dbReference type="PROSITE" id="PS50123">
    <property type="entry name" value="CHER"/>
    <property type="match status" value="1"/>
</dbReference>
<dbReference type="CDD" id="cd00130">
    <property type="entry name" value="PAS"/>
    <property type="match status" value="1"/>
</dbReference>
<evidence type="ECO:0000259" key="8">
    <source>
        <dbReference type="PROSITE" id="PS50123"/>
    </source>
</evidence>
<gene>
    <name evidence="9" type="ORF">GB883_04450</name>
</gene>
<dbReference type="GO" id="GO:0032259">
    <property type="term" value="P:methylation"/>
    <property type="evidence" value="ECO:0007669"/>
    <property type="project" value="UniProtKB-KW"/>
</dbReference>
<dbReference type="CDD" id="cd02440">
    <property type="entry name" value="AdoMet_MTases"/>
    <property type="match status" value="1"/>
</dbReference>
<dbReference type="SUPFAM" id="SSF55785">
    <property type="entry name" value="PYP-like sensor domain (PAS domain)"/>
    <property type="match status" value="2"/>
</dbReference>
<dbReference type="SUPFAM" id="SSF47757">
    <property type="entry name" value="Chemotaxis receptor methyltransferase CheR, N-terminal domain"/>
    <property type="match status" value="1"/>
</dbReference>
<feature type="domain" description="CheR-type methyltransferase" evidence="8">
    <location>
        <begin position="1"/>
        <end position="269"/>
    </location>
</feature>
<dbReference type="Gene3D" id="1.10.287.620">
    <property type="entry name" value="Helix Hairpins"/>
    <property type="match status" value="1"/>
</dbReference>
<comment type="catalytic activity">
    <reaction evidence="1">
        <text>L-glutamyl-[protein] + S-adenosyl-L-methionine = [protein]-L-glutamate 5-O-methyl ester + S-adenosyl-L-homocysteine</text>
        <dbReference type="Rhea" id="RHEA:24452"/>
        <dbReference type="Rhea" id="RHEA-COMP:10208"/>
        <dbReference type="Rhea" id="RHEA-COMP:10311"/>
        <dbReference type="ChEBI" id="CHEBI:29973"/>
        <dbReference type="ChEBI" id="CHEBI:57856"/>
        <dbReference type="ChEBI" id="CHEBI:59789"/>
        <dbReference type="ChEBI" id="CHEBI:82795"/>
        <dbReference type="EC" id="2.1.1.80"/>
    </reaction>
</comment>
<evidence type="ECO:0000256" key="5">
    <source>
        <dbReference type="ARBA" id="ARBA00022691"/>
    </source>
</evidence>
<reference evidence="9 10" key="1">
    <citation type="submission" date="2019-10" db="EMBL/GenBank/DDBJ databases">
        <title>Georgenia wutianyii sp. nov. and Georgenia yuyongxinii sp. nov. isolated from plateau pika (Ochotona curzoniae) in the Qinghai-Tibet plateau of China.</title>
        <authorList>
            <person name="Tian Z."/>
        </authorList>
    </citation>
    <scope>NUCLEOTIDE SEQUENCE [LARGE SCALE GENOMIC DNA]</scope>
    <source>
        <strain evidence="9 10">DSM 21501</strain>
    </source>
</reference>
<keyword evidence="6" id="KW-0175">Coiled coil</keyword>
<comment type="caution">
    <text evidence="9">The sequence shown here is derived from an EMBL/GenBank/DDBJ whole genome shotgun (WGS) entry which is preliminary data.</text>
</comment>
<evidence type="ECO:0000256" key="6">
    <source>
        <dbReference type="SAM" id="Coils"/>
    </source>
</evidence>
<dbReference type="InterPro" id="IPR029063">
    <property type="entry name" value="SAM-dependent_MTases_sf"/>
</dbReference>
<dbReference type="EMBL" id="WHJE01000012">
    <property type="protein sequence ID" value="KAE8765343.1"/>
    <property type="molecule type" value="Genomic_DNA"/>
</dbReference>
<evidence type="ECO:0000256" key="4">
    <source>
        <dbReference type="ARBA" id="ARBA00022679"/>
    </source>
</evidence>
<dbReference type="GO" id="GO:0006355">
    <property type="term" value="P:regulation of DNA-templated transcription"/>
    <property type="evidence" value="ECO:0007669"/>
    <property type="project" value="InterPro"/>
</dbReference>
<dbReference type="GO" id="GO:0008983">
    <property type="term" value="F:protein-glutamate O-methyltransferase activity"/>
    <property type="evidence" value="ECO:0007669"/>
    <property type="project" value="UniProtKB-EC"/>
</dbReference>
<dbReference type="Gene3D" id="1.10.155.10">
    <property type="entry name" value="Chemotaxis receptor methyltransferase CheR, N-terminal domain"/>
    <property type="match status" value="1"/>
</dbReference>
<dbReference type="OrthoDB" id="9816309at2"/>
<organism evidence="9 10">
    <name type="scientific">Georgenia thermotolerans</name>
    <dbReference type="NCBI Taxonomy" id="527326"/>
    <lineage>
        <taxon>Bacteria</taxon>
        <taxon>Bacillati</taxon>
        <taxon>Actinomycetota</taxon>
        <taxon>Actinomycetes</taxon>
        <taxon>Micrococcales</taxon>
        <taxon>Bogoriellaceae</taxon>
        <taxon>Georgenia</taxon>
    </lineage>
</organism>
<dbReference type="SUPFAM" id="SSF53335">
    <property type="entry name" value="S-adenosyl-L-methionine-dependent methyltransferases"/>
    <property type="match status" value="1"/>
</dbReference>
<dbReference type="InterPro" id="IPR000780">
    <property type="entry name" value="CheR_MeTrfase"/>
</dbReference>
<dbReference type="PANTHER" id="PTHR24422:SF10">
    <property type="entry name" value="CHEMOTAXIS PROTEIN METHYLTRANSFERASE 2"/>
    <property type="match status" value="1"/>
</dbReference>
<keyword evidence="10" id="KW-1185">Reference proteome</keyword>
<dbReference type="Pfam" id="PF03705">
    <property type="entry name" value="CheR_N"/>
    <property type="match status" value="1"/>
</dbReference>
<dbReference type="InterPro" id="IPR013656">
    <property type="entry name" value="PAS_4"/>
</dbReference>
<keyword evidence="3" id="KW-0489">Methyltransferase</keyword>
<keyword evidence="5" id="KW-0949">S-adenosyl-L-methionine</keyword>
<dbReference type="Proteomes" id="UP000451860">
    <property type="component" value="Unassembled WGS sequence"/>
</dbReference>
<dbReference type="Gene3D" id="3.40.50.150">
    <property type="entry name" value="Vaccinia Virus protein VP39"/>
    <property type="match status" value="1"/>
</dbReference>
<dbReference type="InterPro" id="IPR035965">
    <property type="entry name" value="PAS-like_dom_sf"/>
</dbReference>
<dbReference type="Pfam" id="PF01739">
    <property type="entry name" value="CheR"/>
    <property type="match status" value="1"/>
</dbReference>
<dbReference type="PANTHER" id="PTHR24422">
    <property type="entry name" value="CHEMOTAXIS PROTEIN METHYLTRANSFERASE"/>
    <property type="match status" value="1"/>
</dbReference>
<evidence type="ECO:0000256" key="3">
    <source>
        <dbReference type="ARBA" id="ARBA00022603"/>
    </source>
</evidence>
<feature type="domain" description="PAS" evidence="7">
    <location>
        <begin position="491"/>
        <end position="539"/>
    </location>
</feature>
<dbReference type="InterPro" id="IPR022642">
    <property type="entry name" value="CheR_C"/>
</dbReference>
<dbReference type="SMART" id="SM00091">
    <property type="entry name" value="PAS"/>
    <property type="match status" value="2"/>
</dbReference>
<dbReference type="InterPro" id="IPR036804">
    <property type="entry name" value="CheR_N_sf"/>
</dbReference>
<evidence type="ECO:0000313" key="10">
    <source>
        <dbReference type="Proteomes" id="UP000451860"/>
    </source>
</evidence>
<dbReference type="Gene3D" id="3.30.450.20">
    <property type="entry name" value="PAS domain"/>
    <property type="match status" value="2"/>
</dbReference>
<feature type="coiled-coil region" evidence="6">
    <location>
        <begin position="408"/>
        <end position="487"/>
    </location>
</feature>